<dbReference type="Proteomes" id="UP000184035">
    <property type="component" value="Unassembled WGS sequence"/>
</dbReference>
<protein>
    <submittedName>
        <fullName evidence="2">Sporulation and spore germination</fullName>
    </submittedName>
</protein>
<dbReference type="AlphaFoldDB" id="A0A1M4WZK4"/>
<evidence type="ECO:0000313" key="3">
    <source>
        <dbReference type="Proteomes" id="UP000184035"/>
    </source>
</evidence>
<dbReference type="PROSITE" id="PS51257">
    <property type="entry name" value="PROKAR_LIPOPROTEIN"/>
    <property type="match status" value="1"/>
</dbReference>
<evidence type="ECO:0000313" key="2">
    <source>
        <dbReference type="EMBL" id="SHE86644.1"/>
    </source>
</evidence>
<dbReference type="EMBL" id="FQVM01000015">
    <property type="protein sequence ID" value="SHE86644.1"/>
    <property type="molecule type" value="Genomic_DNA"/>
</dbReference>
<dbReference type="Pfam" id="PF10646">
    <property type="entry name" value="Germane"/>
    <property type="match status" value="1"/>
</dbReference>
<feature type="domain" description="GerMN" evidence="1">
    <location>
        <begin position="83"/>
        <end position="170"/>
    </location>
</feature>
<accession>A0A1M4WZK4</accession>
<dbReference type="STRING" id="1533.SAMN05443638_1158"/>
<name>A0A1M4WZK4_9CLOT</name>
<gene>
    <name evidence="2" type="ORF">SAMN05443638_1158</name>
</gene>
<evidence type="ECO:0000259" key="1">
    <source>
        <dbReference type="SMART" id="SM00909"/>
    </source>
</evidence>
<proteinExistence type="predicted"/>
<dbReference type="SMART" id="SM00909">
    <property type="entry name" value="Germane"/>
    <property type="match status" value="1"/>
</dbReference>
<dbReference type="InterPro" id="IPR019606">
    <property type="entry name" value="GerMN"/>
</dbReference>
<dbReference type="RefSeq" id="WP_072896227.1">
    <property type="nucleotide sequence ID" value="NZ_FQVM01000015.1"/>
</dbReference>
<dbReference type="OrthoDB" id="1935495at2"/>
<sequence length="190" mass="20813">MKYIKGKFFLAIGLVFLLVTFIGCEKRDNKAIANKEQAKNIKVLNEGGDNTLDLDLYFDASTGENNPQIGKTELLLDKKEVLGTVIVNALIKGPSMKGELKPVLPKDTKLLSFSVKDNVAIINLSKEAQTKLSPAKEEACLKSIAASVCQLSGVDKINILIENQMIESLGGNYDITKPFNKEDISKLKKV</sequence>
<organism evidence="2 3">
    <name type="scientific">Clostridium fallax</name>
    <dbReference type="NCBI Taxonomy" id="1533"/>
    <lineage>
        <taxon>Bacteria</taxon>
        <taxon>Bacillati</taxon>
        <taxon>Bacillota</taxon>
        <taxon>Clostridia</taxon>
        <taxon>Eubacteriales</taxon>
        <taxon>Clostridiaceae</taxon>
        <taxon>Clostridium</taxon>
    </lineage>
</organism>
<keyword evidence="3" id="KW-1185">Reference proteome</keyword>
<reference evidence="2 3" key="1">
    <citation type="submission" date="2016-11" db="EMBL/GenBank/DDBJ databases">
        <authorList>
            <person name="Jaros S."/>
            <person name="Januszkiewicz K."/>
            <person name="Wedrychowicz H."/>
        </authorList>
    </citation>
    <scope>NUCLEOTIDE SEQUENCE [LARGE SCALE GENOMIC DNA]</scope>
    <source>
        <strain evidence="2 3">DSM 2631</strain>
    </source>
</reference>